<evidence type="ECO:0000256" key="12">
    <source>
        <dbReference type="HAMAP-Rule" id="MF_00418"/>
    </source>
</evidence>
<dbReference type="EMBL" id="LK995497">
    <property type="protein sequence ID" value="CED91200.1"/>
    <property type="molecule type" value="Genomic_DNA"/>
</dbReference>
<dbReference type="AlphaFoldDB" id="A0A1L7RLY2"/>
<feature type="site" description="Part of a proton relay during catalysis" evidence="12">
    <location>
        <position position="146"/>
    </location>
</feature>
<evidence type="ECO:0000256" key="15">
    <source>
        <dbReference type="PIRSR" id="PIRSR001365-2"/>
    </source>
</evidence>
<feature type="site" description="Part of a proton relay during catalysis" evidence="12">
    <location>
        <position position="83"/>
    </location>
</feature>
<keyword evidence="6 12" id="KW-0028">Amino-acid biosynthesis</keyword>
<evidence type="ECO:0000256" key="1">
    <source>
        <dbReference type="ARBA" id="ARBA00003294"/>
    </source>
</evidence>
<feature type="binding site" evidence="12 15">
    <location>
        <position position="84"/>
    </location>
    <ligand>
        <name>pyruvate</name>
        <dbReference type="ChEBI" id="CHEBI:15361"/>
    </ligand>
</feature>
<dbReference type="GO" id="GO:0008840">
    <property type="term" value="F:4-hydroxy-tetrahydrodipicolinate synthase activity"/>
    <property type="evidence" value="ECO:0007669"/>
    <property type="project" value="UniProtKB-UniRule"/>
</dbReference>
<evidence type="ECO:0000256" key="5">
    <source>
        <dbReference type="ARBA" id="ARBA00022490"/>
    </source>
</evidence>
<feature type="active site" description="Schiff-base intermediate with substrate" evidence="12 14">
    <location>
        <position position="200"/>
    </location>
</feature>
<name>A0A1L7RLY2_9ACTO</name>
<keyword evidence="7 12" id="KW-0220">Diaminopimelate biosynthesis</keyword>
<dbReference type="EC" id="4.3.3.7" evidence="4 12"/>
<feature type="region of interest" description="Disordered" evidence="16">
    <location>
        <begin position="1"/>
        <end position="24"/>
    </location>
</feature>
<dbReference type="SMART" id="SM01130">
    <property type="entry name" value="DHDPS"/>
    <property type="match status" value="1"/>
</dbReference>
<comment type="subcellular location">
    <subcellularLocation>
        <location evidence="12">Cytoplasm</location>
    </subcellularLocation>
</comment>
<dbReference type="NCBIfam" id="TIGR00674">
    <property type="entry name" value="dapA"/>
    <property type="match status" value="1"/>
</dbReference>
<dbReference type="PANTHER" id="PTHR12128">
    <property type="entry name" value="DIHYDRODIPICOLINATE SYNTHASE"/>
    <property type="match status" value="1"/>
</dbReference>
<accession>A0A1L7RLY2</accession>
<comment type="catalytic activity">
    <reaction evidence="11 12">
        <text>L-aspartate 4-semialdehyde + pyruvate = (2S,4S)-4-hydroxy-2,3,4,5-tetrahydrodipicolinate + H2O + H(+)</text>
        <dbReference type="Rhea" id="RHEA:34171"/>
        <dbReference type="ChEBI" id="CHEBI:15361"/>
        <dbReference type="ChEBI" id="CHEBI:15377"/>
        <dbReference type="ChEBI" id="CHEBI:15378"/>
        <dbReference type="ChEBI" id="CHEBI:67139"/>
        <dbReference type="ChEBI" id="CHEBI:537519"/>
        <dbReference type="EC" id="4.3.3.7"/>
    </reaction>
</comment>
<dbReference type="InterPro" id="IPR005263">
    <property type="entry name" value="DapA"/>
</dbReference>
<proteinExistence type="inferred from homology"/>
<evidence type="ECO:0000256" key="16">
    <source>
        <dbReference type="SAM" id="MobiDB-lite"/>
    </source>
</evidence>
<dbReference type="PANTHER" id="PTHR12128:SF66">
    <property type="entry name" value="4-HYDROXY-2-OXOGLUTARATE ALDOLASE, MITOCHONDRIAL"/>
    <property type="match status" value="1"/>
</dbReference>
<evidence type="ECO:0000256" key="8">
    <source>
        <dbReference type="ARBA" id="ARBA00023154"/>
    </source>
</evidence>
<dbReference type="PRINTS" id="PR00146">
    <property type="entry name" value="DHPICSNTHASE"/>
</dbReference>
<feature type="binding site" evidence="12 15">
    <location>
        <position position="240"/>
    </location>
    <ligand>
        <name>pyruvate</name>
        <dbReference type="ChEBI" id="CHEBI:15361"/>
    </ligand>
</feature>
<comment type="subunit">
    <text evidence="12">Homotetramer; dimer of dimers.</text>
</comment>
<dbReference type="InterPro" id="IPR020625">
    <property type="entry name" value="Schiff_base-form_aldolases_AS"/>
</dbReference>
<dbReference type="InterPro" id="IPR013785">
    <property type="entry name" value="Aldolase_TIM"/>
</dbReference>
<dbReference type="GO" id="GO:0009089">
    <property type="term" value="P:lysine biosynthetic process via diaminopimelate"/>
    <property type="evidence" value="ECO:0007669"/>
    <property type="project" value="UniProtKB-UniRule"/>
</dbReference>
<dbReference type="GO" id="GO:0019877">
    <property type="term" value="P:diaminopimelate biosynthetic process"/>
    <property type="evidence" value="ECO:0007669"/>
    <property type="project" value="UniProtKB-UniRule"/>
</dbReference>
<keyword evidence="5 12" id="KW-0963">Cytoplasm</keyword>
<evidence type="ECO:0000256" key="7">
    <source>
        <dbReference type="ARBA" id="ARBA00022915"/>
    </source>
</evidence>
<gene>
    <name evidence="12" type="primary">dapA</name>
    <name evidence="17" type="ORF">AAM4_1368</name>
</gene>
<feature type="active site" description="Proton donor/acceptor" evidence="12 14">
    <location>
        <position position="172"/>
    </location>
</feature>
<dbReference type="CDD" id="cd00950">
    <property type="entry name" value="DHDPS"/>
    <property type="match status" value="1"/>
</dbReference>
<dbReference type="PROSITE" id="PS00666">
    <property type="entry name" value="DHDPS_2"/>
    <property type="match status" value="1"/>
</dbReference>
<keyword evidence="10 12" id="KW-0704">Schiff base</keyword>
<comment type="function">
    <text evidence="1 12">Catalyzes the condensation of (S)-aspartate-beta-semialdehyde [(S)-ASA] and pyruvate to 4-hydroxy-tetrahydrodipicolinate (HTPA).</text>
</comment>
<evidence type="ECO:0000256" key="2">
    <source>
        <dbReference type="ARBA" id="ARBA00005120"/>
    </source>
</evidence>
<sequence length="330" mass="34755">MLARRIRNGPASGRSLCDRSRRRSGNTVTLLTMSTLPSRSFGSVGVAMVTPFTPEGEIDVEAAQKLAVSLVDDGADMILLAGTTGEAPTTHLPEKQTLLREVKDALAGRAMLVAGAGSNDTAHAVRIGVGSQEAGAQGLLINAPYYNRPSQEGVYRHIMAVVEATDLPVMIYDIPGRTGVKITDDTLARLAEHERVLAVKDATGDVEQGFERMEATGLEYYSGDDGLNFAWLTHGASGVVSVVAHADAHSWREMIREVDAGDLPGARAVAQRMRPLVRAIMGGGQGAVMAKEALALQGRIPSATVRLPLVRATAAEVAALRGSLEAAGLL</sequence>
<dbReference type="InterPro" id="IPR002220">
    <property type="entry name" value="DapA-like"/>
</dbReference>
<evidence type="ECO:0000313" key="17">
    <source>
        <dbReference type="EMBL" id="CED91200.1"/>
    </source>
</evidence>
<dbReference type="Gene3D" id="3.20.20.70">
    <property type="entry name" value="Aldolase class I"/>
    <property type="match status" value="1"/>
</dbReference>
<dbReference type="GO" id="GO:0005829">
    <property type="term" value="C:cytosol"/>
    <property type="evidence" value="ECO:0007669"/>
    <property type="project" value="TreeGrafter"/>
</dbReference>
<comment type="pathway">
    <text evidence="2 12">Amino-acid biosynthesis; L-lysine biosynthesis via DAP pathway; (S)-tetrahydrodipicolinate from L-aspartate: step 3/4.</text>
</comment>
<evidence type="ECO:0000256" key="6">
    <source>
        <dbReference type="ARBA" id="ARBA00022605"/>
    </source>
</evidence>
<organism evidence="17">
    <name type="scientific">Actinomyces succiniciruminis</name>
    <dbReference type="NCBI Taxonomy" id="1522002"/>
    <lineage>
        <taxon>Bacteria</taxon>
        <taxon>Bacillati</taxon>
        <taxon>Actinomycetota</taxon>
        <taxon>Actinomycetes</taxon>
        <taxon>Actinomycetales</taxon>
        <taxon>Actinomycetaceae</taxon>
        <taxon>Actinomyces</taxon>
    </lineage>
</organism>
<evidence type="ECO:0000256" key="10">
    <source>
        <dbReference type="ARBA" id="ARBA00023270"/>
    </source>
</evidence>
<protein>
    <recommendedName>
        <fullName evidence="4 12">4-hydroxy-tetrahydrodipicolinate synthase</fullName>
        <shortName evidence="12">HTPA synthase</shortName>
        <ecNumber evidence="4 12">4.3.3.7</ecNumber>
    </recommendedName>
</protein>
<evidence type="ECO:0000256" key="14">
    <source>
        <dbReference type="PIRSR" id="PIRSR001365-1"/>
    </source>
</evidence>
<evidence type="ECO:0000256" key="13">
    <source>
        <dbReference type="PIRNR" id="PIRNR001365"/>
    </source>
</evidence>
<dbReference type="HAMAP" id="MF_00418">
    <property type="entry name" value="DapA"/>
    <property type="match status" value="1"/>
</dbReference>
<reference evidence="17" key="1">
    <citation type="submission" date="2014-07" db="EMBL/GenBank/DDBJ databases">
        <authorList>
            <person name="Zhang J.E."/>
            <person name="Yang H."/>
            <person name="Guo J."/>
            <person name="Deng Z."/>
            <person name="Luo H."/>
            <person name="Luo M."/>
            <person name="Zhao B."/>
        </authorList>
    </citation>
    <scope>NUCLEOTIDE SEQUENCE</scope>
    <source>
        <strain evidence="17">AM4</strain>
    </source>
</reference>
<evidence type="ECO:0000256" key="11">
    <source>
        <dbReference type="ARBA" id="ARBA00047836"/>
    </source>
</evidence>
<keyword evidence="9 12" id="KW-0456">Lyase</keyword>
<evidence type="ECO:0000256" key="9">
    <source>
        <dbReference type="ARBA" id="ARBA00023239"/>
    </source>
</evidence>
<evidence type="ECO:0000256" key="4">
    <source>
        <dbReference type="ARBA" id="ARBA00012086"/>
    </source>
</evidence>
<dbReference type="UniPathway" id="UPA00034">
    <property type="reaction ID" value="UER00017"/>
</dbReference>
<comment type="caution">
    <text evidence="12">Was originally thought to be a dihydrodipicolinate synthase (DHDPS), catalyzing the condensation of (S)-aspartate-beta-semialdehyde [(S)-ASA] and pyruvate to dihydrodipicolinate (DHDP). However, it was shown in E.coli that the product of the enzymatic reaction is not dihydrodipicolinate but in fact (4S)-4-hydroxy-2,3,4,5-tetrahydro-(2S)-dipicolinic acid (HTPA), and that the consecutive dehydration reaction leading to DHDP is not spontaneous but catalyzed by DapB.</text>
</comment>
<dbReference type="Pfam" id="PF00701">
    <property type="entry name" value="DHDPS"/>
    <property type="match status" value="1"/>
</dbReference>
<comment type="similarity">
    <text evidence="3 12 13">Belongs to the DapA family.</text>
</comment>
<keyword evidence="8 12" id="KW-0457">Lysine biosynthesis</keyword>
<dbReference type="SUPFAM" id="SSF51569">
    <property type="entry name" value="Aldolase"/>
    <property type="match status" value="1"/>
</dbReference>
<evidence type="ECO:0000256" key="3">
    <source>
        <dbReference type="ARBA" id="ARBA00007592"/>
    </source>
</evidence>
<dbReference type="PIRSF" id="PIRSF001365">
    <property type="entry name" value="DHDPS"/>
    <property type="match status" value="1"/>
</dbReference>